<dbReference type="AlphaFoldDB" id="A0A0S7BR48"/>
<dbReference type="InterPro" id="IPR036439">
    <property type="entry name" value="Dockerin_dom_sf"/>
</dbReference>
<dbReference type="SUPFAM" id="SSF63446">
    <property type="entry name" value="Type I dockerin domain"/>
    <property type="match status" value="1"/>
</dbReference>
<sequence>MEKFYKLLSPLLLIWWVGGFAQQQASIYSDQTDGRYQLEACQNSHRSIFNSTRATMIFSEEFNGSLPAGWQNNVIAGPTGFPGWEWTLTGGNYGGQLNSTTASNGYMILDSDGYGTGDPEEADLISPPIDCSGATTAIFLSLEHYARTFGAADISIFISNDDFVTQTLLYNWSGAPVNAGNGTNPVFSQFDITSVANGQTNVKLKFKWIGAYDYWWLIDDIKVFAASTYNLTMLNPSGNGTVIPAPGVTQQLEGSFANISALPDFGNTFQSWSGEATDPSASRTTVEMTKDQTVQANFTAYTDDLLWHQFTYGTSANNSAYIDDVTEYEVADNFSSSGIEDIRKIVVEGLPLGYSIGATQQFIVRFYDEPATSEPDWANPVVVQTIDAIPYYVEVLSWNSGYLVYRYELNLTSPVTLQTGWVSVQNGSGTFFWLRSTEGNGNGNAWQRVLGEPSNQLEYDMMLELWGTQALAPPSCVDLVFPADGAIDVPANTDLSWNADANATGYILFYGETLPATGTDVGNVSSFPVSLDYTTTYQWKVVPYNGSGEATGCPVWSFTTQADPTITTFPWTETFEDDSPSRASWIQIQETGSGLWSYASGSSGGLILTAYAGDLNARFVSTSGTNTPVAKLVSPPLDLTSITNPRLVFYYGQESWVGDQNTLKVYYRTDGISPWTELIHLTEDITAWTEYIITLPDKSATYQIAFEGINNYGRANVVDQVTVQETPLSVLSWYNLQWPPTATITLTENVSVYAQCWEPGVTPGAGPGVGIECWIGISSSDTDPSTWDYWVPAAYNTGFDPGSNNDEYFAEIGNAQGIPPGTYYYASRFRYLGGPFTYGGIGGPWDGTTNVSGILTVTPCNAYTVPFSEDFEESSPNLGCWLTYNADEGGTAWTLSNIYNNTPGGQRSALHSYGDIGYDEDGWLVSPPVSIPSSGQIDLAFWSYNEFPDDYGKNSVLISTGSGNPDDGEFVEIWSPASVTDAWTETILSLVAYAGQDIFIAFRYEGNYAHEWYLDDVFVGTLAPPVKTLNLKAYIEGFWNGVSAMNQAQDVDQDENIFNKFSGTTVDTLSVYLAEADAPWAYLFAAHEVNINTDGSMIVSVPAAFSGSYYIVIDHHSSVETWSALPVDFSGTTIDYDFTTAAGQAYGSNQKSMGTVWALYSGDVGNDEYIEFLDVIAIYNLGVTGFFGYTLYDLDGNGYIEFLDYIIAYNNSVNSIGMNTPPNPAKRPGTSNVQLTE</sequence>
<dbReference type="SUPFAM" id="SSF49899">
    <property type="entry name" value="Concanavalin A-like lectins/glucanases"/>
    <property type="match status" value="1"/>
</dbReference>
<dbReference type="PROSITE" id="PS00018">
    <property type="entry name" value="EF_HAND_1"/>
    <property type="match status" value="1"/>
</dbReference>
<keyword evidence="3" id="KW-1185">Reference proteome</keyword>
<dbReference type="EMBL" id="DF968182">
    <property type="protein sequence ID" value="GAP42749.1"/>
    <property type="molecule type" value="Genomic_DNA"/>
</dbReference>
<organism evidence="2">
    <name type="scientific">Lentimicrobium saccharophilum</name>
    <dbReference type="NCBI Taxonomy" id="1678841"/>
    <lineage>
        <taxon>Bacteria</taxon>
        <taxon>Pseudomonadati</taxon>
        <taxon>Bacteroidota</taxon>
        <taxon>Bacteroidia</taxon>
        <taxon>Bacteroidales</taxon>
        <taxon>Lentimicrobiaceae</taxon>
        <taxon>Lentimicrobium</taxon>
    </lineage>
</organism>
<dbReference type="PATRIC" id="fig|1678841.3.peg.1009"/>
<evidence type="ECO:0000313" key="3">
    <source>
        <dbReference type="Proteomes" id="UP000053091"/>
    </source>
</evidence>
<feature type="domain" description="Bacterial repeat" evidence="1">
    <location>
        <begin position="234"/>
        <end position="300"/>
    </location>
</feature>
<dbReference type="STRING" id="1678841.TBC1_11888"/>
<evidence type="ECO:0000313" key="2">
    <source>
        <dbReference type="EMBL" id="GAP42749.1"/>
    </source>
</evidence>
<dbReference type="GO" id="GO:0000272">
    <property type="term" value="P:polysaccharide catabolic process"/>
    <property type="evidence" value="ECO:0007669"/>
    <property type="project" value="InterPro"/>
</dbReference>
<dbReference type="InterPro" id="IPR044060">
    <property type="entry name" value="Bacterial_rp_domain"/>
</dbReference>
<dbReference type="OrthoDB" id="9815657at2"/>
<dbReference type="GO" id="GO:0004553">
    <property type="term" value="F:hydrolase activity, hydrolyzing O-glycosyl compounds"/>
    <property type="evidence" value="ECO:0007669"/>
    <property type="project" value="UniProtKB-ARBA"/>
</dbReference>
<gene>
    <name evidence="2" type="ORF">TBC1_11888</name>
</gene>
<accession>A0A0S7BR48</accession>
<dbReference type="InterPro" id="IPR013320">
    <property type="entry name" value="ConA-like_dom_sf"/>
</dbReference>
<name>A0A0S7BR48_9BACT</name>
<dbReference type="InterPro" id="IPR018247">
    <property type="entry name" value="EF_Hand_1_Ca_BS"/>
</dbReference>
<dbReference type="RefSeq" id="WP_062039039.1">
    <property type="nucleotide sequence ID" value="NZ_DF968182.1"/>
</dbReference>
<protein>
    <submittedName>
        <fullName evidence="2">Protein containing MAM domain</fullName>
    </submittedName>
</protein>
<dbReference type="Gene3D" id="2.60.120.200">
    <property type="match status" value="3"/>
</dbReference>
<dbReference type="Proteomes" id="UP000053091">
    <property type="component" value="Unassembled WGS sequence"/>
</dbReference>
<evidence type="ECO:0000259" key="1">
    <source>
        <dbReference type="Pfam" id="PF18998"/>
    </source>
</evidence>
<dbReference type="NCBIfam" id="NF038128">
    <property type="entry name" value="choice_anch_J"/>
    <property type="match status" value="2"/>
</dbReference>
<proteinExistence type="predicted"/>
<dbReference type="Pfam" id="PF18998">
    <property type="entry name" value="Flg_new_2"/>
    <property type="match status" value="1"/>
</dbReference>
<reference evidence="2" key="1">
    <citation type="journal article" date="2015" name="Genome Announc.">
        <title>Draft Genome Sequence of Bacteroidales Strain TBC1, a Novel Isolate from a Methanogenic Wastewater Treatment System.</title>
        <authorList>
            <person name="Tourlousse D.M."/>
            <person name="Matsuura N."/>
            <person name="Sun L."/>
            <person name="Toyonaga M."/>
            <person name="Kuroda K."/>
            <person name="Ohashi A."/>
            <person name="Cruz R."/>
            <person name="Yamaguchi T."/>
            <person name="Sekiguchi Y."/>
        </authorList>
    </citation>
    <scope>NUCLEOTIDE SEQUENCE [LARGE SCALE GENOMIC DNA]</scope>
    <source>
        <strain evidence="2">TBC1</strain>
    </source>
</reference>